<keyword evidence="1" id="KW-0812">Transmembrane</keyword>
<proteinExistence type="predicted"/>
<feature type="transmembrane region" description="Helical" evidence="1">
    <location>
        <begin position="163"/>
        <end position="184"/>
    </location>
</feature>
<feature type="transmembrane region" description="Helical" evidence="1">
    <location>
        <begin position="85"/>
        <end position="104"/>
    </location>
</feature>
<feature type="transmembrane region" description="Helical" evidence="1">
    <location>
        <begin position="196"/>
        <end position="214"/>
    </location>
</feature>
<keyword evidence="1" id="KW-0472">Membrane</keyword>
<feature type="transmembrane region" description="Helical" evidence="1">
    <location>
        <begin position="44"/>
        <end position="64"/>
    </location>
</feature>
<evidence type="ECO:0008006" key="3">
    <source>
        <dbReference type="Google" id="ProtNLM"/>
    </source>
</evidence>
<evidence type="ECO:0000313" key="2">
    <source>
        <dbReference type="EMBL" id="KKN84059.1"/>
    </source>
</evidence>
<organism evidence="2">
    <name type="scientific">marine sediment metagenome</name>
    <dbReference type="NCBI Taxonomy" id="412755"/>
    <lineage>
        <taxon>unclassified sequences</taxon>
        <taxon>metagenomes</taxon>
        <taxon>ecological metagenomes</taxon>
    </lineage>
</organism>
<feature type="transmembrane region" description="Helical" evidence="1">
    <location>
        <begin position="124"/>
        <end position="142"/>
    </location>
</feature>
<accession>A0A0F9TXM0</accession>
<feature type="transmembrane region" description="Helical" evidence="1">
    <location>
        <begin position="12"/>
        <end position="32"/>
    </location>
</feature>
<dbReference type="EMBL" id="LAZR01000176">
    <property type="protein sequence ID" value="KKN84059.1"/>
    <property type="molecule type" value="Genomic_DNA"/>
</dbReference>
<comment type="caution">
    <text evidence="2">The sequence shown here is derived from an EMBL/GenBank/DDBJ whole genome shotgun (WGS) entry which is preliminary data.</text>
</comment>
<keyword evidence="1" id="KW-1133">Transmembrane helix</keyword>
<name>A0A0F9TXM0_9ZZZZ</name>
<sequence length="216" mass="24312">MNSISPRKDLAGRIIFVVIFISIGYSILRYNVIGNVPWRDVPFFILNKGISLAALILLIFNFSLGPLKQLGISLPNQLLDARKSLGVVGFVLTFTHLIMSVAILNPSYYPSFFYDEGLLNARGGLSLLAGVLSFVFLLIYYISFKPDLKKQYKIIRIITSREVILCVLFFIGAHLFFFSYPGWITVYKWQGGLPPISLISFIILITGLVINLIGRR</sequence>
<gene>
    <name evidence="2" type="ORF">LCGC14_0292660</name>
</gene>
<protein>
    <recommendedName>
        <fullName evidence="3">Ferric oxidoreductase domain-containing protein</fullName>
    </recommendedName>
</protein>
<evidence type="ECO:0000256" key="1">
    <source>
        <dbReference type="SAM" id="Phobius"/>
    </source>
</evidence>
<dbReference type="AlphaFoldDB" id="A0A0F9TXM0"/>
<reference evidence="2" key="1">
    <citation type="journal article" date="2015" name="Nature">
        <title>Complex archaea that bridge the gap between prokaryotes and eukaryotes.</title>
        <authorList>
            <person name="Spang A."/>
            <person name="Saw J.H."/>
            <person name="Jorgensen S.L."/>
            <person name="Zaremba-Niedzwiedzka K."/>
            <person name="Martijn J."/>
            <person name="Lind A.E."/>
            <person name="van Eijk R."/>
            <person name="Schleper C."/>
            <person name="Guy L."/>
            <person name="Ettema T.J."/>
        </authorList>
    </citation>
    <scope>NUCLEOTIDE SEQUENCE</scope>
</reference>